<evidence type="ECO:0000313" key="4">
    <source>
        <dbReference type="Proteomes" id="UP001268864"/>
    </source>
</evidence>
<name>A0ABU2FUW5_9EURY</name>
<dbReference type="Pfam" id="PF26506">
    <property type="entry name" value="DUF8168"/>
    <property type="match status" value="1"/>
</dbReference>
<evidence type="ECO:0000259" key="2">
    <source>
        <dbReference type="Pfam" id="PF26506"/>
    </source>
</evidence>
<evidence type="ECO:0000256" key="1">
    <source>
        <dbReference type="SAM" id="MobiDB-lite"/>
    </source>
</evidence>
<organism evidence="3 4">
    <name type="scientific">Haloarcula onubensis</name>
    <dbReference type="NCBI Taxonomy" id="2950539"/>
    <lineage>
        <taxon>Archaea</taxon>
        <taxon>Methanobacteriati</taxon>
        <taxon>Methanobacteriota</taxon>
        <taxon>Stenosarchaea group</taxon>
        <taxon>Halobacteria</taxon>
        <taxon>Halobacteriales</taxon>
        <taxon>Haloarculaceae</taxon>
        <taxon>Haloarcula</taxon>
    </lineage>
</organism>
<comment type="caution">
    <text evidence="3">The sequence shown here is derived from an EMBL/GenBank/DDBJ whole genome shotgun (WGS) entry which is preliminary data.</text>
</comment>
<protein>
    <recommendedName>
        <fullName evidence="2">DUF8168 domain-containing protein</fullName>
    </recommendedName>
</protein>
<dbReference type="RefSeq" id="WP_310901783.1">
    <property type="nucleotide sequence ID" value="NZ_JAMQOS010000007.1"/>
</dbReference>
<gene>
    <name evidence="3" type="ORF">NDI86_18125</name>
</gene>
<evidence type="ECO:0000313" key="3">
    <source>
        <dbReference type="EMBL" id="MDS0284036.1"/>
    </source>
</evidence>
<proteinExistence type="predicted"/>
<keyword evidence="4" id="KW-1185">Reference proteome</keyword>
<reference evidence="3 4" key="1">
    <citation type="submission" date="2022-06" db="EMBL/GenBank/DDBJ databases">
        <title>Halomicroarcula sp. a new haloarchaeum isolate from saline soil.</title>
        <authorList>
            <person name="Strakova D."/>
            <person name="Galisteo C."/>
            <person name="Sanchez-Porro C."/>
            <person name="Ventosa A."/>
        </authorList>
    </citation>
    <scope>NUCLEOTIDE SEQUENCE [LARGE SCALE GENOMIC DNA]</scope>
    <source>
        <strain evidence="3 4">S3CR25-11</strain>
    </source>
</reference>
<feature type="domain" description="DUF8168" evidence="2">
    <location>
        <begin position="21"/>
        <end position="274"/>
    </location>
</feature>
<dbReference type="InterPro" id="IPR058481">
    <property type="entry name" value="DUF8168"/>
</dbReference>
<accession>A0ABU2FUW5</accession>
<dbReference type="Proteomes" id="UP001268864">
    <property type="component" value="Unassembled WGS sequence"/>
</dbReference>
<dbReference type="EMBL" id="JAMQOS010000007">
    <property type="protein sequence ID" value="MDS0284036.1"/>
    <property type="molecule type" value="Genomic_DNA"/>
</dbReference>
<feature type="region of interest" description="Disordered" evidence="1">
    <location>
        <begin position="55"/>
        <end position="80"/>
    </location>
</feature>
<sequence length="279" mass="30561">MTSDVPFESLRDAPESDVDPLVAAYRHDVHKLRGRSHDAAQEVFRGARVNESVPLGADGDAARLSRPKGAPDETVANHRSPRRLSLATGDTAVASDRIPASEDAPLDWLVLSTDPEVLHSRWLTSDAAAAFNESVYYPYTSLRFHVLLVAALLDNYRAGHDFEDLHLVATPSGSLPDEGRTAAAARESEVVEPFRTVLWSPVVSLHVTGEPGDRASAPLGSCPARSFADTWSRLSAHPFDQGDRRWRRLDAQLRRIRSWSTALAYIEDSVAVYGDGDAR</sequence>